<feature type="compositionally biased region" description="Basic and acidic residues" evidence="1">
    <location>
        <begin position="384"/>
        <end position="395"/>
    </location>
</feature>
<accession>A0ABN8Q8H1</accession>
<feature type="domain" description="DUF7869" evidence="2">
    <location>
        <begin position="79"/>
        <end position="255"/>
    </location>
</feature>
<sequence>MRKPSTLKAEAWFNDFIEHSADCIPNEDKYCLPRCLTKWEVYLTYVDDDLKTAGKHPVSWATFSRMWKKQFRNVIIPKDEAYHLLRTDVTGAISHGDSRIFSFIDLMRWPHDSNLTLNVLLQIFVELSEEGRLPPFLFLQMDNCYRKCKNRYILGFCSLLVEKEIFQEVRLSVLMVGHTHEDVDQDSMTLPALVRNIQKAHTPAPDVRVIEFIFDIKAWIEPLLNKIKNHVYPHTYRFFKRNGQVRMKYKNWASDETWLPEGPGQRMLSSTPRGIPPLVRPGTKKLLPIKDLEECVKKCKRLTHEDRQWWSSFILAEKAFRAKWEAASAKFLSEGKRAEWHLNKLKRHRPIKEATTTDPDQQQREETLNDLLRKADHFPQVTVQEKRKNRGDGAPRKRQRRSKESISS</sequence>
<keyword evidence="4" id="KW-1185">Reference proteome</keyword>
<evidence type="ECO:0000259" key="2">
    <source>
        <dbReference type="Pfam" id="PF25273"/>
    </source>
</evidence>
<name>A0ABN8Q8H1_9CNID</name>
<evidence type="ECO:0000313" key="4">
    <source>
        <dbReference type="Proteomes" id="UP001159405"/>
    </source>
</evidence>
<reference evidence="3 4" key="1">
    <citation type="submission" date="2022-05" db="EMBL/GenBank/DDBJ databases">
        <authorList>
            <consortium name="Genoscope - CEA"/>
            <person name="William W."/>
        </authorList>
    </citation>
    <scope>NUCLEOTIDE SEQUENCE [LARGE SCALE GENOMIC DNA]</scope>
</reference>
<dbReference type="PANTHER" id="PTHR33153">
    <property type="entry name" value="MYND-TYPE DOMAIN-CONTAINING PROTEIN"/>
    <property type="match status" value="1"/>
</dbReference>
<dbReference type="Pfam" id="PF25273">
    <property type="entry name" value="DUF7869"/>
    <property type="match status" value="1"/>
</dbReference>
<proteinExistence type="predicted"/>
<dbReference type="EMBL" id="CALNXK010000113">
    <property type="protein sequence ID" value="CAH3159139.1"/>
    <property type="molecule type" value="Genomic_DNA"/>
</dbReference>
<evidence type="ECO:0000256" key="1">
    <source>
        <dbReference type="SAM" id="MobiDB-lite"/>
    </source>
</evidence>
<organism evidence="3 4">
    <name type="scientific">Porites lobata</name>
    <dbReference type="NCBI Taxonomy" id="104759"/>
    <lineage>
        <taxon>Eukaryota</taxon>
        <taxon>Metazoa</taxon>
        <taxon>Cnidaria</taxon>
        <taxon>Anthozoa</taxon>
        <taxon>Hexacorallia</taxon>
        <taxon>Scleractinia</taxon>
        <taxon>Fungiina</taxon>
        <taxon>Poritidae</taxon>
        <taxon>Porites</taxon>
    </lineage>
</organism>
<gene>
    <name evidence="3" type="ORF">PLOB_00003479</name>
</gene>
<dbReference type="PANTHER" id="PTHR33153:SF3">
    <property type="entry name" value="TRAFFICKING PROTEIN PARTICLE COMPLEX SUBUNIT 11 DOMAIN-CONTAINING PROTEIN"/>
    <property type="match status" value="1"/>
</dbReference>
<protein>
    <recommendedName>
        <fullName evidence="2">DUF7869 domain-containing protein</fullName>
    </recommendedName>
</protein>
<dbReference type="InterPro" id="IPR057191">
    <property type="entry name" value="DUF7869"/>
</dbReference>
<dbReference type="Proteomes" id="UP001159405">
    <property type="component" value="Unassembled WGS sequence"/>
</dbReference>
<feature type="region of interest" description="Disordered" evidence="1">
    <location>
        <begin position="371"/>
        <end position="408"/>
    </location>
</feature>
<evidence type="ECO:0000313" key="3">
    <source>
        <dbReference type="EMBL" id="CAH3159139.1"/>
    </source>
</evidence>
<comment type="caution">
    <text evidence="3">The sequence shown here is derived from an EMBL/GenBank/DDBJ whole genome shotgun (WGS) entry which is preliminary data.</text>
</comment>